<dbReference type="RefSeq" id="WP_105052677.1">
    <property type="nucleotide sequence ID" value="NZ_BMYG01000006.1"/>
</dbReference>
<evidence type="ECO:0000256" key="4">
    <source>
        <dbReference type="ARBA" id="ARBA00022692"/>
    </source>
</evidence>
<dbReference type="InterPro" id="IPR036942">
    <property type="entry name" value="Beta-barrel_TonB_sf"/>
</dbReference>
<comment type="similarity">
    <text evidence="8 9">Belongs to the TonB-dependent receptor family.</text>
</comment>
<dbReference type="Gene3D" id="2.40.170.20">
    <property type="entry name" value="TonB-dependent receptor, beta-barrel domain"/>
    <property type="match status" value="1"/>
</dbReference>
<feature type="signal peptide" evidence="10">
    <location>
        <begin position="1"/>
        <end position="30"/>
    </location>
</feature>
<feature type="domain" description="TonB-dependent receptor plug" evidence="12">
    <location>
        <begin position="56"/>
        <end position="155"/>
    </location>
</feature>
<dbReference type="AlphaFoldDB" id="A0A2S7UWT4"/>
<evidence type="ECO:0000256" key="5">
    <source>
        <dbReference type="ARBA" id="ARBA00023077"/>
    </source>
</evidence>
<dbReference type="GO" id="GO:0015344">
    <property type="term" value="F:siderophore uptake transmembrane transporter activity"/>
    <property type="evidence" value="ECO:0007669"/>
    <property type="project" value="TreeGrafter"/>
</dbReference>
<dbReference type="PANTHER" id="PTHR30069">
    <property type="entry name" value="TONB-DEPENDENT OUTER MEMBRANE RECEPTOR"/>
    <property type="match status" value="1"/>
</dbReference>
<evidence type="ECO:0000256" key="2">
    <source>
        <dbReference type="ARBA" id="ARBA00022448"/>
    </source>
</evidence>
<keyword evidence="7 8" id="KW-0998">Cell outer membrane</keyword>
<dbReference type="SUPFAM" id="SSF56935">
    <property type="entry name" value="Porins"/>
    <property type="match status" value="1"/>
</dbReference>
<accession>A0A2S7UWT4</accession>
<name>A0A2S7UWT4_9GAMM</name>
<evidence type="ECO:0000313" key="14">
    <source>
        <dbReference type="Proteomes" id="UP000239007"/>
    </source>
</evidence>
<evidence type="ECO:0000256" key="3">
    <source>
        <dbReference type="ARBA" id="ARBA00022452"/>
    </source>
</evidence>
<evidence type="ECO:0000256" key="9">
    <source>
        <dbReference type="RuleBase" id="RU003357"/>
    </source>
</evidence>
<evidence type="ECO:0000313" key="13">
    <source>
        <dbReference type="EMBL" id="PQJ54165.1"/>
    </source>
</evidence>
<organism evidence="13 14">
    <name type="scientific">Psychrosphaera saromensis</name>
    <dbReference type="NCBI Taxonomy" id="716813"/>
    <lineage>
        <taxon>Bacteria</taxon>
        <taxon>Pseudomonadati</taxon>
        <taxon>Pseudomonadota</taxon>
        <taxon>Gammaproteobacteria</taxon>
        <taxon>Alteromonadales</taxon>
        <taxon>Pseudoalteromonadaceae</taxon>
        <taxon>Psychrosphaera</taxon>
    </lineage>
</organism>
<dbReference type="InterPro" id="IPR039426">
    <property type="entry name" value="TonB-dep_rcpt-like"/>
</dbReference>
<dbReference type="GO" id="GO:0009279">
    <property type="term" value="C:cell outer membrane"/>
    <property type="evidence" value="ECO:0007669"/>
    <property type="project" value="UniProtKB-SubCell"/>
</dbReference>
<dbReference type="Pfam" id="PF07715">
    <property type="entry name" value="Plug"/>
    <property type="match status" value="1"/>
</dbReference>
<feature type="chain" id="PRO_5015549598" description="TonB-dependent receptor plug domain-containing protein" evidence="10">
    <location>
        <begin position="31"/>
        <end position="675"/>
    </location>
</feature>
<keyword evidence="10" id="KW-0732">Signal</keyword>
<keyword evidence="2 8" id="KW-0813">Transport</keyword>
<dbReference type="EMBL" id="MSCH01000003">
    <property type="protein sequence ID" value="PQJ54165.1"/>
    <property type="molecule type" value="Genomic_DNA"/>
</dbReference>
<keyword evidence="5 9" id="KW-0798">TonB box</keyword>
<evidence type="ECO:0000256" key="8">
    <source>
        <dbReference type="PROSITE-ProRule" id="PRU01360"/>
    </source>
</evidence>
<comment type="caution">
    <text evidence="13">The sequence shown here is derived from an EMBL/GenBank/DDBJ whole genome shotgun (WGS) entry which is preliminary data.</text>
</comment>
<keyword evidence="14" id="KW-1185">Reference proteome</keyword>
<dbReference type="PROSITE" id="PS52016">
    <property type="entry name" value="TONB_DEPENDENT_REC_3"/>
    <property type="match status" value="1"/>
</dbReference>
<evidence type="ECO:0000256" key="10">
    <source>
        <dbReference type="SAM" id="SignalP"/>
    </source>
</evidence>
<dbReference type="PANTHER" id="PTHR30069:SF27">
    <property type="entry name" value="BLL4766 PROTEIN"/>
    <property type="match status" value="1"/>
</dbReference>
<reference evidence="13 14" key="1">
    <citation type="submission" date="2016-12" db="EMBL/GenBank/DDBJ databases">
        <title>Diversity of luminous bacteria.</title>
        <authorList>
            <person name="Yoshizawa S."/>
            <person name="Kogure K."/>
        </authorList>
    </citation>
    <scope>NUCLEOTIDE SEQUENCE [LARGE SCALE GENOMIC DNA]</scope>
    <source>
        <strain evidence="13 14">SA4-48</strain>
    </source>
</reference>
<sequence>MFSSVFSSVKPNSIILFSLLISQSSFIAQAATKAQAETKKAKIETASESIFQQPDYVFDQQKIQSYGASNLYSLLNYLPGFQNVIGENVSAHSQLQVRGVNAEDGYLVLMIDGIQINSLLFNDVQMSSPYFNLSLAERVDVYTGPNAVKFGNNAALAVINVITKKSNYVLLEAGQSEHKKGIASLFRKTRFGQFSFFIAESQGDGGKYSASNIPTSSYLDDKDHINQPYVHDQLSASWQLGNYALSYYEEQHEQNGFLSNQNYHPDNHFESRTRFLSNQLHGQPHKKISYKTDLSYTDQEVKYVGLVREGGIRPFSEDYWFGPNWASNKLEFNISTLYAWSEWLSFEFGGQWQRQEQDKAGVITSHLSPDLQNSLPLDRYHFDELQSVSDFGQSSSLLQEIESHGLFSNVNWKMTGVDTLSAGVRLERNHSFSDDISMQFNYKRSLNTNSSFTVEYSEGFRSPTFTELFSKELSYYGNPSLTPEKIRSFEVGYSYIAQTWNVDVTSFYQEQTDIIALTDFDTGFRRLYSNLEDQEMFGIETQADYKMNQNWKLAGTLTHYLTDTENNEFTTFGSLSLLGELGRLNVGFNTILRSGVEVDLSGETSSNEQVVFDENPTVLVNAIINYKLGRSILFSFKIENAFERDHKVYDSSQTLNQYYVAQQKQFASFSLSYEF</sequence>
<keyword evidence="3 8" id="KW-1134">Transmembrane beta strand</keyword>
<protein>
    <recommendedName>
        <fullName evidence="15">TonB-dependent receptor plug domain-containing protein</fullName>
    </recommendedName>
</protein>
<evidence type="ECO:0008006" key="15">
    <source>
        <dbReference type="Google" id="ProtNLM"/>
    </source>
</evidence>
<dbReference type="OrthoDB" id="9764669at2"/>
<keyword evidence="6 8" id="KW-0472">Membrane</keyword>
<dbReference type="InterPro" id="IPR012910">
    <property type="entry name" value="Plug_dom"/>
</dbReference>
<evidence type="ECO:0000256" key="7">
    <source>
        <dbReference type="ARBA" id="ARBA00023237"/>
    </source>
</evidence>
<evidence type="ECO:0000259" key="11">
    <source>
        <dbReference type="Pfam" id="PF00593"/>
    </source>
</evidence>
<comment type="subcellular location">
    <subcellularLocation>
        <location evidence="1 8">Cell outer membrane</location>
        <topology evidence="1 8">Multi-pass membrane protein</topology>
    </subcellularLocation>
</comment>
<evidence type="ECO:0000256" key="6">
    <source>
        <dbReference type="ARBA" id="ARBA00023136"/>
    </source>
</evidence>
<evidence type="ECO:0000259" key="12">
    <source>
        <dbReference type="Pfam" id="PF07715"/>
    </source>
</evidence>
<dbReference type="Gene3D" id="2.170.130.10">
    <property type="entry name" value="TonB-dependent receptor, plug domain"/>
    <property type="match status" value="1"/>
</dbReference>
<evidence type="ECO:0000256" key="1">
    <source>
        <dbReference type="ARBA" id="ARBA00004571"/>
    </source>
</evidence>
<dbReference type="GO" id="GO:0044718">
    <property type="term" value="P:siderophore transmembrane transport"/>
    <property type="evidence" value="ECO:0007669"/>
    <property type="project" value="TreeGrafter"/>
</dbReference>
<dbReference type="Pfam" id="PF00593">
    <property type="entry name" value="TonB_dep_Rec_b-barrel"/>
    <property type="match status" value="1"/>
</dbReference>
<dbReference type="Proteomes" id="UP000239007">
    <property type="component" value="Unassembled WGS sequence"/>
</dbReference>
<gene>
    <name evidence="13" type="ORF">BTO11_11230</name>
</gene>
<proteinExistence type="inferred from homology"/>
<dbReference type="InterPro" id="IPR000531">
    <property type="entry name" value="Beta-barrel_TonB"/>
</dbReference>
<dbReference type="InterPro" id="IPR037066">
    <property type="entry name" value="Plug_dom_sf"/>
</dbReference>
<keyword evidence="4 8" id="KW-0812">Transmembrane</keyword>
<feature type="domain" description="TonB-dependent receptor-like beta-barrel" evidence="11">
    <location>
        <begin position="217"/>
        <end position="640"/>
    </location>
</feature>